<organism evidence="5 6">
    <name type="scientific">Sphaerobolus stellatus (strain SS14)</name>
    <dbReference type="NCBI Taxonomy" id="990650"/>
    <lineage>
        <taxon>Eukaryota</taxon>
        <taxon>Fungi</taxon>
        <taxon>Dikarya</taxon>
        <taxon>Basidiomycota</taxon>
        <taxon>Agaricomycotina</taxon>
        <taxon>Agaricomycetes</taxon>
        <taxon>Phallomycetidae</taxon>
        <taxon>Geastrales</taxon>
        <taxon>Sphaerobolaceae</taxon>
        <taxon>Sphaerobolus</taxon>
    </lineage>
</organism>
<dbReference type="Pfam" id="PF16113">
    <property type="entry name" value="ECH_2"/>
    <property type="match status" value="1"/>
</dbReference>
<dbReference type="GO" id="GO:0006574">
    <property type="term" value="P:L-valine catabolic process"/>
    <property type="evidence" value="ECO:0007669"/>
    <property type="project" value="TreeGrafter"/>
</dbReference>
<dbReference type="PANTHER" id="PTHR43176:SF3">
    <property type="entry name" value="3-HYDROXYISOBUTYRYL-COA HYDROLASE, MITOCHONDRIAL"/>
    <property type="match status" value="1"/>
</dbReference>
<dbReference type="HOGENOM" id="CLU_009834_22_0_1"/>
<feature type="domain" description="Enoyl-CoA hydratase/isomerase" evidence="4">
    <location>
        <begin position="49"/>
        <end position="358"/>
    </location>
</feature>
<dbReference type="GO" id="GO:0005739">
    <property type="term" value="C:mitochondrion"/>
    <property type="evidence" value="ECO:0007669"/>
    <property type="project" value="TreeGrafter"/>
</dbReference>
<dbReference type="SUPFAM" id="SSF52096">
    <property type="entry name" value="ClpP/crotonase"/>
    <property type="match status" value="1"/>
</dbReference>
<comment type="catalytic activity">
    <reaction evidence="1">
        <text>3-hydroxy-2-methylpropanoyl-CoA + H2O = 3-hydroxy-2-methylpropanoate + CoA + H(+)</text>
        <dbReference type="Rhea" id="RHEA:20888"/>
        <dbReference type="ChEBI" id="CHEBI:11805"/>
        <dbReference type="ChEBI" id="CHEBI:15377"/>
        <dbReference type="ChEBI" id="CHEBI:15378"/>
        <dbReference type="ChEBI" id="CHEBI:57287"/>
        <dbReference type="ChEBI" id="CHEBI:57340"/>
        <dbReference type="EC" id="3.1.2.4"/>
    </reaction>
</comment>
<keyword evidence="3" id="KW-0378">Hydrolase</keyword>
<reference evidence="5 6" key="1">
    <citation type="submission" date="2014-06" db="EMBL/GenBank/DDBJ databases">
        <title>Evolutionary Origins and Diversification of the Mycorrhizal Mutualists.</title>
        <authorList>
            <consortium name="DOE Joint Genome Institute"/>
            <consortium name="Mycorrhizal Genomics Consortium"/>
            <person name="Kohler A."/>
            <person name="Kuo A."/>
            <person name="Nagy L.G."/>
            <person name="Floudas D."/>
            <person name="Copeland A."/>
            <person name="Barry K.W."/>
            <person name="Cichocki N."/>
            <person name="Veneault-Fourrey C."/>
            <person name="LaButti K."/>
            <person name="Lindquist E.A."/>
            <person name="Lipzen A."/>
            <person name="Lundell T."/>
            <person name="Morin E."/>
            <person name="Murat C."/>
            <person name="Riley R."/>
            <person name="Ohm R."/>
            <person name="Sun H."/>
            <person name="Tunlid A."/>
            <person name="Henrissat B."/>
            <person name="Grigoriev I.V."/>
            <person name="Hibbett D.S."/>
            <person name="Martin F."/>
        </authorList>
    </citation>
    <scope>NUCLEOTIDE SEQUENCE [LARGE SCALE GENOMIC DNA]</scope>
    <source>
        <strain evidence="5 6">SS14</strain>
    </source>
</reference>
<evidence type="ECO:0000259" key="4">
    <source>
        <dbReference type="Pfam" id="PF16113"/>
    </source>
</evidence>
<protein>
    <recommendedName>
        <fullName evidence="2">3-hydroxyisobutyryl-CoA hydrolase</fullName>
        <ecNumber evidence="2">3.1.2.4</ecNumber>
    </recommendedName>
</protein>
<dbReference type="InterPro" id="IPR029045">
    <property type="entry name" value="ClpP/crotonase-like_dom_sf"/>
</dbReference>
<sequence length="492" mass="55467">MLQVRHLEHLSPNIFKAHSLRRWLSSASSRFAKQTPDPSVQFQSNLATRAFILDNSQTTNIYDIPTLNAIRSKVQAWDSAHLCTSIIGINQNKHSALADDVTLVSKVFNPDSRGEIIESLKKELELSQLLASLNKPYVAVMNGHAMGGISGLALHAPFRVATENTVFSMPQTGFGYISGGGANFALSRLDGAFGAYLSLTGFELRGRAVFEHGIATHYIPARRIPDLVDRLSSLEEVSMDKVDGALEDLFYENCDIEDSSTKLTGDTQWDIEIFSLSLPEIMETLEMKDEEIRQRAKTDRVKLDEEDLPLPLKAFKALQQRSPNTLRIALEAVRRSKNMTLEDVLQMEMRLATTYVSEAERYFSAPITGDQITQFVHRYPWTAEAELQTQVIHEYFDGESSAPKLSFADQAGERRPWLNYGLPSQEEIRGLVTGVHFLAHERPLRTVDALRMHFHSLRGEKHGLEERIDEVVKHCCVQEGEADNKKLVWVRD</sequence>
<gene>
    <name evidence="5" type="ORF">M422DRAFT_30432</name>
</gene>
<dbReference type="EMBL" id="KN837118">
    <property type="protein sequence ID" value="KIJ44290.1"/>
    <property type="molecule type" value="Genomic_DNA"/>
</dbReference>
<dbReference type="InterPro" id="IPR032259">
    <property type="entry name" value="HIBYL-CoA-H"/>
</dbReference>
<evidence type="ECO:0000313" key="6">
    <source>
        <dbReference type="Proteomes" id="UP000054279"/>
    </source>
</evidence>
<evidence type="ECO:0000256" key="1">
    <source>
        <dbReference type="ARBA" id="ARBA00001709"/>
    </source>
</evidence>
<dbReference type="CDD" id="cd06558">
    <property type="entry name" value="crotonase-like"/>
    <property type="match status" value="1"/>
</dbReference>
<evidence type="ECO:0000256" key="3">
    <source>
        <dbReference type="ARBA" id="ARBA00022801"/>
    </source>
</evidence>
<keyword evidence="6" id="KW-1185">Reference proteome</keyword>
<proteinExistence type="predicted"/>
<evidence type="ECO:0000313" key="5">
    <source>
        <dbReference type="EMBL" id="KIJ44290.1"/>
    </source>
</evidence>
<dbReference type="OrthoDB" id="1737613at2759"/>
<dbReference type="PANTHER" id="PTHR43176">
    <property type="entry name" value="3-HYDROXYISOBUTYRYL-COA HYDROLASE-RELATED"/>
    <property type="match status" value="1"/>
</dbReference>
<evidence type="ECO:0000256" key="2">
    <source>
        <dbReference type="ARBA" id="ARBA00011915"/>
    </source>
</evidence>
<accession>A0A0C9VZ01</accession>
<dbReference type="InterPro" id="IPR045004">
    <property type="entry name" value="ECH_dom"/>
</dbReference>
<name>A0A0C9VZ01_SPHS4</name>
<dbReference type="Gene3D" id="3.90.226.10">
    <property type="entry name" value="2-enoyl-CoA Hydratase, Chain A, domain 1"/>
    <property type="match status" value="1"/>
</dbReference>
<dbReference type="GO" id="GO:0003860">
    <property type="term" value="F:3-hydroxyisobutyryl-CoA hydrolase activity"/>
    <property type="evidence" value="ECO:0007669"/>
    <property type="project" value="UniProtKB-EC"/>
</dbReference>
<dbReference type="Proteomes" id="UP000054279">
    <property type="component" value="Unassembled WGS sequence"/>
</dbReference>
<dbReference type="EC" id="3.1.2.4" evidence="2"/>
<dbReference type="AlphaFoldDB" id="A0A0C9VZ01"/>